<evidence type="ECO:0000313" key="3">
    <source>
        <dbReference type="Proteomes" id="UP001213000"/>
    </source>
</evidence>
<dbReference type="Gene3D" id="3.40.50.11350">
    <property type="match status" value="1"/>
</dbReference>
<dbReference type="Proteomes" id="UP001213000">
    <property type="component" value="Unassembled WGS sequence"/>
</dbReference>
<keyword evidence="1" id="KW-0472">Membrane</keyword>
<feature type="transmembrane region" description="Helical" evidence="1">
    <location>
        <begin position="20"/>
        <end position="39"/>
    </location>
</feature>
<sequence length="479" mass="55284">MSWNSPSQYTKGAGSRRRKLFIFAFVLVAIIFLLSLRPVQQFSPVSSLLPVNDVDKNIDYPPSYERLRNWEDSLPQHNPDLPLPEGSHGRFVIFPERRKKLGWNNCLNEILMDSYLAYKSKRAFVFRDYVWAIKHYPWSIAKLRNWPPRTPLNALLSGPTAGGPWGEGDKAPRSVSEEYFNRVCPKSKRRIINTRDIRPDAEANLDSGKVVFDRWVDLLLNAPERCIEIQSPSVQHDDHWQVFGMFMWASDRILDLWEEFRDSPVSQLLETSPVVNAAVARNEYLFIPRNRGSTAKSHSPYDRMMAIHIRRGDYKEQCLDLARWNSMFYGWTLLPSLPDKFVLPPEGTSPSDHAAAYLERCLPDFDAIVRKIRTSRQDYLNSNQNAQQPTLDTLYILTNEHSEWLMKLKEHLRGEGWDLIVTSQDLVLDAEGVDVSMAVDMDIARRAAVFLGNGWSSMTSNIVHRRLVDGKEPISIRFY</sequence>
<name>A0AAD5YV01_9AGAR</name>
<proteinExistence type="predicted"/>
<dbReference type="EMBL" id="JANIEX010000284">
    <property type="protein sequence ID" value="KAJ3569506.1"/>
    <property type="molecule type" value="Genomic_DNA"/>
</dbReference>
<accession>A0AAD5YV01</accession>
<organism evidence="2 3">
    <name type="scientific">Leucocoprinus birnbaumii</name>
    <dbReference type="NCBI Taxonomy" id="56174"/>
    <lineage>
        <taxon>Eukaryota</taxon>
        <taxon>Fungi</taxon>
        <taxon>Dikarya</taxon>
        <taxon>Basidiomycota</taxon>
        <taxon>Agaricomycotina</taxon>
        <taxon>Agaricomycetes</taxon>
        <taxon>Agaricomycetidae</taxon>
        <taxon>Agaricales</taxon>
        <taxon>Agaricineae</taxon>
        <taxon>Agaricaceae</taxon>
        <taxon>Leucocoprinus</taxon>
    </lineage>
</organism>
<dbReference type="AlphaFoldDB" id="A0AAD5YV01"/>
<gene>
    <name evidence="2" type="ORF">NP233_g5000</name>
</gene>
<keyword evidence="1" id="KW-0812">Transmembrane</keyword>
<evidence type="ECO:0000313" key="2">
    <source>
        <dbReference type="EMBL" id="KAJ3569506.1"/>
    </source>
</evidence>
<comment type="caution">
    <text evidence="2">The sequence shown here is derived from an EMBL/GenBank/DDBJ whole genome shotgun (WGS) entry which is preliminary data.</text>
</comment>
<reference evidence="2" key="1">
    <citation type="submission" date="2022-07" db="EMBL/GenBank/DDBJ databases">
        <title>Genome Sequence of Leucocoprinus birnbaumii.</title>
        <authorList>
            <person name="Buettner E."/>
        </authorList>
    </citation>
    <scope>NUCLEOTIDE SEQUENCE</scope>
    <source>
        <strain evidence="2">VT141</strain>
    </source>
</reference>
<keyword evidence="1" id="KW-1133">Transmembrane helix</keyword>
<dbReference type="CDD" id="cd11296">
    <property type="entry name" value="O-FucT_like"/>
    <property type="match status" value="1"/>
</dbReference>
<evidence type="ECO:0000256" key="1">
    <source>
        <dbReference type="SAM" id="Phobius"/>
    </source>
</evidence>
<protein>
    <submittedName>
        <fullName evidence="2">Uncharacterized protein</fullName>
    </submittedName>
</protein>
<keyword evidence="3" id="KW-1185">Reference proteome</keyword>